<keyword evidence="2" id="KW-0540">Nuclease</keyword>
<dbReference type="Gene3D" id="3.40.1350.10">
    <property type="match status" value="1"/>
</dbReference>
<dbReference type="InterPro" id="IPR011856">
    <property type="entry name" value="tRNA_endonuc-like_dom_sf"/>
</dbReference>
<dbReference type="AlphaFoldDB" id="A0A7G9R5M1"/>
<dbReference type="Pfam" id="PF08774">
    <property type="entry name" value="VRR_NUC"/>
    <property type="match status" value="1"/>
</dbReference>
<evidence type="ECO:0000256" key="1">
    <source>
        <dbReference type="ARBA" id="ARBA00001946"/>
    </source>
</evidence>
<dbReference type="KEGG" id="pei:H9L10_03675"/>
<dbReference type="GO" id="GO:0016788">
    <property type="term" value="F:hydrolase activity, acting on ester bonds"/>
    <property type="evidence" value="ECO:0007669"/>
    <property type="project" value="InterPro"/>
</dbReference>
<evidence type="ECO:0000256" key="3">
    <source>
        <dbReference type="ARBA" id="ARBA00022801"/>
    </source>
</evidence>
<dbReference type="Proteomes" id="UP000515976">
    <property type="component" value="Chromosome"/>
</dbReference>
<dbReference type="InterPro" id="IPR014883">
    <property type="entry name" value="VRR_NUC"/>
</dbReference>
<evidence type="ECO:0000313" key="6">
    <source>
        <dbReference type="Proteomes" id="UP000515976"/>
    </source>
</evidence>
<keyword evidence="3" id="KW-0378">Hydrolase</keyword>
<dbReference type="GO" id="GO:0003676">
    <property type="term" value="F:nucleic acid binding"/>
    <property type="evidence" value="ECO:0007669"/>
    <property type="project" value="InterPro"/>
</dbReference>
<accession>A0A7G9R5M1</accession>
<proteinExistence type="predicted"/>
<keyword evidence="6" id="KW-1185">Reference proteome</keyword>
<evidence type="ECO:0000313" key="5">
    <source>
        <dbReference type="EMBL" id="QNN50896.1"/>
    </source>
</evidence>
<evidence type="ECO:0000256" key="2">
    <source>
        <dbReference type="ARBA" id="ARBA00022722"/>
    </source>
</evidence>
<evidence type="ECO:0000259" key="4">
    <source>
        <dbReference type="Pfam" id="PF08774"/>
    </source>
</evidence>
<dbReference type="EMBL" id="CP060712">
    <property type="protein sequence ID" value="QNN50896.1"/>
    <property type="molecule type" value="Genomic_DNA"/>
</dbReference>
<dbReference type="GO" id="GO:0004518">
    <property type="term" value="F:nuclease activity"/>
    <property type="evidence" value="ECO:0007669"/>
    <property type="project" value="UniProtKB-KW"/>
</dbReference>
<organism evidence="5 6">
    <name type="scientific">Phycicoccus endophyticus</name>
    <dbReference type="NCBI Taxonomy" id="1690220"/>
    <lineage>
        <taxon>Bacteria</taxon>
        <taxon>Bacillati</taxon>
        <taxon>Actinomycetota</taxon>
        <taxon>Actinomycetes</taxon>
        <taxon>Micrococcales</taxon>
        <taxon>Intrasporangiaceae</taxon>
        <taxon>Phycicoccus</taxon>
    </lineage>
</organism>
<comment type="cofactor">
    <cofactor evidence="1">
        <name>Mg(2+)</name>
        <dbReference type="ChEBI" id="CHEBI:18420"/>
    </cofactor>
</comment>
<protein>
    <submittedName>
        <fullName evidence="5">VRR-NUC domain-containing protein</fullName>
    </submittedName>
</protein>
<reference evidence="5 6" key="1">
    <citation type="submission" date="2020-08" db="EMBL/GenBank/DDBJ databases">
        <title>Genome sequence of Phycicoccus endophyticus JCM 31784T.</title>
        <authorList>
            <person name="Hyun D.-W."/>
            <person name="Bae J.-W."/>
        </authorList>
    </citation>
    <scope>NUCLEOTIDE SEQUENCE [LARGE SCALE GENOMIC DNA]</scope>
    <source>
        <strain evidence="5 6">JCM 31784</strain>
    </source>
</reference>
<name>A0A7G9R5M1_9MICO</name>
<feature type="domain" description="VRR-NUC" evidence="4">
    <location>
        <begin position="8"/>
        <end position="66"/>
    </location>
</feature>
<gene>
    <name evidence="5" type="ORF">H9L10_03675</name>
</gene>
<sequence>MAQTLRCLTYHTHDSRRSNPGSPDLVIAGRRGVLYRELKTATGRLSRAQDEWLSTLVLAGANAAVWRPEDWPVRIHREIRAVS</sequence>